<dbReference type="InParanoid" id="A0A286UAR1"/>
<evidence type="ECO:0000313" key="3">
    <source>
        <dbReference type="Proteomes" id="UP000217199"/>
    </source>
</evidence>
<keyword evidence="3" id="KW-1185">Reference proteome</keyword>
<name>A0A286UAR1_9AGAM</name>
<dbReference type="EMBL" id="NBII01000008">
    <property type="protein sequence ID" value="PAV16673.1"/>
    <property type="molecule type" value="Genomic_DNA"/>
</dbReference>
<feature type="transmembrane region" description="Helical" evidence="1">
    <location>
        <begin position="46"/>
        <end position="69"/>
    </location>
</feature>
<sequence>MNAYSCFQMCAAQVLWYWISSVIVALITCFGLQLRIYALYQGNKRILALFITTSVILTANFAYFLAVILSKEEVVPGNLGSAADEFMCYTINLPPIYTKGYSTMRKCNDKKNGIVNRLTVLLVKDSALYFFVVLVLYLISQLVWIIAGEFYLELPIGISLGMGSILSQHLLVNIRIQASERPESVIIF</sequence>
<proteinExistence type="predicted"/>
<dbReference type="OrthoDB" id="3349377at2759"/>
<dbReference type="Proteomes" id="UP000217199">
    <property type="component" value="Unassembled WGS sequence"/>
</dbReference>
<feature type="transmembrane region" description="Helical" evidence="1">
    <location>
        <begin position="15"/>
        <end position="34"/>
    </location>
</feature>
<keyword evidence="1" id="KW-0472">Membrane</keyword>
<comment type="caution">
    <text evidence="2">The sequence shown here is derived from an EMBL/GenBank/DDBJ whole genome shotgun (WGS) entry which is preliminary data.</text>
</comment>
<dbReference type="AlphaFoldDB" id="A0A286UAR1"/>
<protein>
    <submittedName>
        <fullName evidence="2">Uncharacterized protein</fullName>
    </submittedName>
</protein>
<accession>A0A286UAR1</accession>
<reference evidence="2 3" key="1">
    <citation type="journal article" date="2017" name="Mol. Ecol.">
        <title>Comparative and population genomic landscape of Phellinus noxius: A hypervariable fungus causing root rot in trees.</title>
        <authorList>
            <person name="Chung C.L."/>
            <person name="Lee T.J."/>
            <person name="Akiba M."/>
            <person name="Lee H.H."/>
            <person name="Kuo T.H."/>
            <person name="Liu D."/>
            <person name="Ke H.M."/>
            <person name="Yokoi T."/>
            <person name="Roa M.B."/>
            <person name="Lu M.J."/>
            <person name="Chang Y.Y."/>
            <person name="Ann P.J."/>
            <person name="Tsai J.N."/>
            <person name="Chen C.Y."/>
            <person name="Tzean S.S."/>
            <person name="Ota Y."/>
            <person name="Hattori T."/>
            <person name="Sahashi N."/>
            <person name="Liou R.F."/>
            <person name="Kikuchi T."/>
            <person name="Tsai I.J."/>
        </authorList>
    </citation>
    <scope>NUCLEOTIDE SEQUENCE [LARGE SCALE GENOMIC DNA]</scope>
    <source>
        <strain evidence="2 3">FFPRI411160</strain>
    </source>
</reference>
<keyword evidence="1" id="KW-0812">Transmembrane</keyword>
<evidence type="ECO:0000313" key="2">
    <source>
        <dbReference type="EMBL" id="PAV16673.1"/>
    </source>
</evidence>
<evidence type="ECO:0000256" key="1">
    <source>
        <dbReference type="SAM" id="Phobius"/>
    </source>
</evidence>
<keyword evidence="1" id="KW-1133">Transmembrane helix</keyword>
<gene>
    <name evidence="2" type="ORF">PNOK_0829300</name>
</gene>
<feature type="transmembrane region" description="Helical" evidence="1">
    <location>
        <begin position="127"/>
        <end position="152"/>
    </location>
</feature>
<organism evidence="2 3">
    <name type="scientific">Pyrrhoderma noxium</name>
    <dbReference type="NCBI Taxonomy" id="2282107"/>
    <lineage>
        <taxon>Eukaryota</taxon>
        <taxon>Fungi</taxon>
        <taxon>Dikarya</taxon>
        <taxon>Basidiomycota</taxon>
        <taxon>Agaricomycotina</taxon>
        <taxon>Agaricomycetes</taxon>
        <taxon>Hymenochaetales</taxon>
        <taxon>Hymenochaetaceae</taxon>
        <taxon>Pyrrhoderma</taxon>
    </lineage>
</organism>